<keyword evidence="4" id="KW-0238">DNA-binding</keyword>
<dbReference type="GO" id="GO:0006355">
    <property type="term" value="P:regulation of DNA-templated transcription"/>
    <property type="evidence" value="ECO:0007669"/>
    <property type="project" value="InterPro"/>
</dbReference>
<dbReference type="SMART" id="SM00240">
    <property type="entry name" value="FHA"/>
    <property type="match status" value="1"/>
</dbReference>
<organism evidence="9 10">
    <name type="scientific">Polystyrenella longa</name>
    <dbReference type="NCBI Taxonomy" id="2528007"/>
    <lineage>
        <taxon>Bacteria</taxon>
        <taxon>Pseudomonadati</taxon>
        <taxon>Planctomycetota</taxon>
        <taxon>Planctomycetia</taxon>
        <taxon>Planctomycetales</taxon>
        <taxon>Planctomycetaceae</taxon>
        <taxon>Polystyrenella</taxon>
    </lineage>
</organism>
<dbReference type="InterPro" id="IPR029016">
    <property type="entry name" value="GAF-like_dom_sf"/>
</dbReference>
<dbReference type="PANTHER" id="PTHR32071:SF57">
    <property type="entry name" value="C4-DICARBOXYLATE TRANSPORT TRANSCRIPTIONAL REGULATORY PROTEIN DCTD"/>
    <property type="match status" value="1"/>
</dbReference>
<dbReference type="EMBL" id="CP036281">
    <property type="protein sequence ID" value="QDU79769.1"/>
    <property type="molecule type" value="Genomic_DNA"/>
</dbReference>
<dbReference type="Pfam" id="PF00498">
    <property type="entry name" value="FHA"/>
    <property type="match status" value="1"/>
</dbReference>
<dbReference type="Pfam" id="PF01590">
    <property type="entry name" value="GAF"/>
    <property type="match status" value="1"/>
</dbReference>
<keyword evidence="10" id="KW-1185">Reference proteome</keyword>
<dbReference type="OrthoDB" id="9761019at2"/>
<dbReference type="PROSITE" id="PS50006">
    <property type="entry name" value="FHA_DOMAIN"/>
    <property type="match status" value="1"/>
</dbReference>
<dbReference type="FunFam" id="1.10.8.60:FF:000014">
    <property type="entry name" value="DNA-binding transcriptional regulator NtrC"/>
    <property type="match status" value="1"/>
</dbReference>
<dbReference type="SUPFAM" id="SSF49879">
    <property type="entry name" value="SMAD/FHA domain"/>
    <property type="match status" value="1"/>
</dbReference>
<dbReference type="InterPro" id="IPR058031">
    <property type="entry name" value="AAA_lid_NorR"/>
</dbReference>
<dbReference type="InterPro" id="IPR002078">
    <property type="entry name" value="Sigma_54_int"/>
</dbReference>
<evidence type="ECO:0000256" key="1">
    <source>
        <dbReference type="ARBA" id="ARBA00022741"/>
    </source>
</evidence>
<dbReference type="Gene3D" id="1.10.8.60">
    <property type="match status" value="1"/>
</dbReference>
<dbReference type="InterPro" id="IPR000253">
    <property type="entry name" value="FHA_dom"/>
</dbReference>
<dbReference type="FunFam" id="3.40.50.300:FF:000006">
    <property type="entry name" value="DNA-binding transcriptional regulator NtrC"/>
    <property type="match status" value="1"/>
</dbReference>
<dbReference type="SUPFAM" id="SSF52540">
    <property type="entry name" value="P-loop containing nucleoside triphosphate hydrolases"/>
    <property type="match status" value="1"/>
</dbReference>
<dbReference type="CDD" id="cd00060">
    <property type="entry name" value="FHA"/>
    <property type="match status" value="1"/>
</dbReference>
<dbReference type="PROSITE" id="PS00675">
    <property type="entry name" value="SIGMA54_INTERACT_1"/>
    <property type="match status" value="1"/>
</dbReference>
<name>A0A518CKL8_9PLAN</name>
<protein>
    <submittedName>
        <fullName evidence="9">Transcriptional regulatory protein ZraR</fullName>
    </submittedName>
</protein>
<dbReference type="Proteomes" id="UP000317178">
    <property type="component" value="Chromosome"/>
</dbReference>
<feature type="domain" description="Sigma-54 factor interaction" evidence="8">
    <location>
        <begin position="373"/>
        <end position="602"/>
    </location>
</feature>
<dbReference type="InterPro" id="IPR009057">
    <property type="entry name" value="Homeodomain-like_sf"/>
</dbReference>
<dbReference type="KEGG" id="plon:Pla110_14830"/>
<dbReference type="GO" id="GO:0043565">
    <property type="term" value="F:sequence-specific DNA binding"/>
    <property type="evidence" value="ECO:0007669"/>
    <property type="project" value="InterPro"/>
</dbReference>
<keyword evidence="1" id="KW-0547">Nucleotide-binding</keyword>
<evidence type="ECO:0000259" key="8">
    <source>
        <dbReference type="PROSITE" id="PS50045"/>
    </source>
</evidence>
<evidence type="ECO:0000256" key="5">
    <source>
        <dbReference type="ARBA" id="ARBA00023159"/>
    </source>
</evidence>
<evidence type="ECO:0000313" key="10">
    <source>
        <dbReference type="Proteomes" id="UP000317178"/>
    </source>
</evidence>
<evidence type="ECO:0000256" key="4">
    <source>
        <dbReference type="ARBA" id="ARBA00023125"/>
    </source>
</evidence>
<dbReference type="SMART" id="SM00065">
    <property type="entry name" value="GAF"/>
    <property type="match status" value="1"/>
</dbReference>
<keyword evidence="5" id="KW-0010">Activator</keyword>
<dbReference type="InterPro" id="IPR025944">
    <property type="entry name" value="Sigma_54_int_dom_CS"/>
</dbReference>
<evidence type="ECO:0000313" key="9">
    <source>
        <dbReference type="EMBL" id="QDU79769.1"/>
    </source>
</evidence>
<keyword evidence="2" id="KW-0067">ATP-binding</keyword>
<evidence type="ECO:0000259" key="7">
    <source>
        <dbReference type="PROSITE" id="PS50006"/>
    </source>
</evidence>
<dbReference type="GO" id="GO:0005524">
    <property type="term" value="F:ATP binding"/>
    <property type="evidence" value="ECO:0007669"/>
    <property type="project" value="UniProtKB-KW"/>
</dbReference>
<evidence type="ECO:0000256" key="2">
    <source>
        <dbReference type="ARBA" id="ARBA00022840"/>
    </source>
</evidence>
<dbReference type="Gene3D" id="3.40.50.300">
    <property type="entry name" value="P-loop containing nucleotide triphosphate hydrolases"/>
    <property type="match status" value="1"/>
</dbReference>
<dbReference type="RefSeq" id="WP_144994641.1">
    <property type="nucleotide sequence ID" value="NZ_CP036281.1"/>
</dbReference>
<dbReference type="Pfam" id="PF00158">
    <property type="entry name" value="Sigma54_activat"/>
    <property type="match status" value="1"/>
</dbReference>
<dbReference type="CDD" id="cd00009">
    <property type="entry name" value="AAA"/>
    <property type="match status" value="1"/>
</dbReference>
<dbReference type="PRINTS" id="PR01590">
    <property type="entry name" value="HTHFIS"/>
</dbReference>
<dbReference type="Gene3D" id="3.30.450.40">
    <property type="match status" value="1"/>
</dbReference>
<dbReference type="SMART" id="SM00382">
    <property type="entry name" value="AAA"/>
    <property type="match status" value="1"/>
</dbReference>
<sequence length="688" mass="76706">MSDPAEAELNQDTSIQEDVAYLVARTDGQWRDIYKMNPAHVMSIGRANTNKIVVDDEVCSRRHCEVFRSGDIWFLRDLGSRNGTMINGVKIQGDKELKPGSLIQIGGFRLGFTLDVSDSLHPTFGFPYLDERPSDDTSDTVANLKIETGSPSEFGPEILKKQRESRYRNAAASSKLMRDRASRELASLYRLALNMGMARSVQEVCALTLKNAIENTSADQGAILLLPEPVLESPEADKLSKVVSRSESNFSYQMVSEYLAGLVLNEREAVLGRDIDDDSKLSTRDHLGKIRAQSLICAAICKEQFVYGLIHLYSTDPDNEVTADDLEFTLAIADQTGVVLDKMQERDSLEVGLERARTENISLKKQLQIENELVGNSRSMEELRKTILRIGPTDATVLIRGESGVGKELVAGAVHSSSGRTRAPYVCMNCAALSESLLESELFGHEKGSFTGATSQSTGKFEQANMGTLFLDEVGEMSQSVQAKFLRVLEGHPFERVGGRKAIKVDVRVVAATNRDLEDAVKNGTFRQDLYFRLHVVELLVPPLRERKSDIPILAHHFLKKSATRTGRDVRRFSHQAMEYFLAYEWPGNVRELQNVVERTVIMASGEEIKKEDIHLSSVSPFTTSVEPVFSEPEDYTPDSLEDIEQRHILATLEETNWNKSHAASILGVERSTLDRKLKKYGVKRPGS</sequence>
<dbReference type="PROSITE" id="PS50045">
    <property type="entry name" value="SIGMA54_INTERACT_4"/>
    <property type="match status" value="1"/>
</dbReference>
<dbReference type="Gene3D" id="1.10.10.60">
    <property type="entry name" value="Homeodomain-like"/>
    <property type="match status" value="1"/>
</dbReference>
<dbReference type="InterPro" id="IPR002197">
    <property type="entry name" value="HTH_Fis"/>
</dbReference>
<dbReference type="AlphaFoldDB" id="A0A518CKL8"/>
<dbReference type="PANTHER" id="PTHR32071">
    <property type="entry name" value="TRANSCRIPTIONAL REGULATORY PROTEIN"/>
    <property type="match status" value="1"/>
</dbReference>
<dbReference type="InterPro" id="IPR003018">
    <property type="entry name" value="GAF"/>
</dbReference>
<evidence type="ECO:0000256" key="3">
    <source>
        <dbReference type="ARBA" id="ARBA00023015"/>
    </source>
</evidence>
<dbReference type="InterPro" id="IPR027417">
    <property type="entry name" value="P-loop_NTPase"/>
</dbReference>
<dbReference type="InterPro" id="IPR003593">
    <property type="entry name" value="AAA+_ATPase"/>
</dbReference>
<evidence type="ECO:0000256" key="6">
    <source>
        <dbReference type="ARBA" id="ARBA00023163"/>
    </source>
</evidence>
<reference evidence="9 10" key="1">
    <citation type="submission" date="2019-02" db="EMBL/GenBank/DDBJ databases">
        <title>Deep-cultivation of Planctomycetes and their phenomic and genomic characterization uncovers novel biology.</title>
        <authorList>
            <person name="Wiegand S."/>
            <person name="Jogler M."/>
            <person name="Boedeker C."/>
            <person name="Pinto D."/>
            <person name="Vollmers J."/>
            <person name="Rivas-Marin E."/>
            <person name="Kohn T."/>
            <person name="Peeters S.H."/>
            <person name="Heuer A."/>
            <person name="Rast P."/>
            <person name="Oberbeckmann S."/>
            <person name="Bunk B."/>
            <person name="Jeske O."/>
            <person name="Meyerdierks A."/>
            <person name="Storesund J.E."/>
            <person name="Kallscheuer N."/>
            <person name="Luecker S."/>
            <person name="Lage O.M."/>
            <person name="Pohl T."/>
            <person name="Merkel B.J."/>
            <person name="Hornburger P."/>
            <person name="Mueller R.-W."/>
            <person name="Bruemmer F."/>
            <person name="Labrenz M."/>
            <person name="Spormann A.M."/>
            <person name="Op den Camp H."/>
            <person name="Overmann J."/>
            <person name="Amann R."/>
            <person name="Jetten M.S.M."/>
            <person name="Mascher T."/>
            <person name="Medema M.H."/>
            <person name="Devos D.P."/>
            <person name="Kaster A.-K."/>
            <person name="Ovreas L."/>
            <person name="Rohde M."/>
            <person name="Galperin M.Y."/>
            <person name="Jogler C."/>
        </authorList>
    </citation>
    <scope>NUCLEOTIDE SEQUENCE [LARGE SCALE GENOMIC DNA]</scope>
    <source>
        <strain evidence="9 10">Pla110</strain>
    </source>
</reference>
<dbReference type="SUPFAM" id="SSF55781">
    <property type="entry name" value="GAF domain-like"/>
    <property type="match status" value="1"/>
</dbReference>
<gene>
    <name evidence="9" type="primary">zraR_2</name>
    <name evidence="9" type="ORF">Pla110_14830</name>
</gene>
<dbReference type="PROSITE" id="PS00688">
    <property type="entry name" value="SIGMA54_INTERACT_3"/>
    <property type="match status" value="1"/>
</dbReference>
<dbReference type="Gene3D" id="2.60.200.20">
    <property type="match status" value="1"/>
</dbReference>
<feature type="domain" description="FHA" evidence="7">
    <location>
        <begin position="42"/>
        <end position="91"/>
    </location>
</feature>
<keyword evidence="3" id="KW-0805">Transcription regulation</keyword>
<proteinExistence type="predicted"/>
<dbReference type="SUPFAM" id="SSF46689">
    <property type="entry name" value="Homeodomain-like"/>
    <property type="match status" value="1"/>
</dbReference>
<keyword evidence="6" id="KW-0804">Transcription</keyword>
<dbReference type="InterPro" id="IPR008984">
    <property type="entry name" value="SMAD_FHA_dom_sf"/>
</dbReference>
<accession>A0A518CKL8</accession>
<dbReference type="InterPro" id="IPR025662">
    <property type="entry name" value="Sigma_54_int_dom_ATP-bd_1"/>
</dbReference>
<dbReference type="Pfam" id="PF25601">
    <property type="entry name" value="AAA_lid_14"/>
    <property type="match status" value="1"/>
</dbReference>
<dbReference type="Pfam" id="PF02954">
    <property type="entry name" value="HTH_8"/>
    <property type="match status" value="1"/>
</dbReference>